<reference evidence="2 3" key="1">
    <citation type="journal article" date="2013" name="PLoS Genet.">
        <title>The genome and development-dependent transcriptomes of Pyronema confluens: a window into fungal evolution.</title>
        <authorList>
            <person name="Traeger S."/>
            <person name="Altegoer F."/>
            <person name="Freitag M."/>
            <person name="Gabaldon T."/>
            <person name="Kempken F."/>
            <person name="Kumar A."/>
            <person name="Marcet-Houben M."/>
            <person name="Poggeler S."/>
            <person name="Stajich J.E."/>
            <person name="Nowrousian M."/>
        </authorList>
    </citation>
    <scope>NUCLEOTIDE SEQUENCE [LARGE SCALE GENOMIC DNA]</scope>
    <source>
        <strain evidence="3">CBS 100304</strain>
        <tissue evidence="2">Vegetative mycelium</tissue>
    </source>
</reference>
<proteinExistence type="predicted"/>
<feature type="compositionally biased region" description="Basic and acidic residues" evidence="1">
    <location>
        <begin position="49"/>
        <end position="84"/>
    </location>
</feature>
<evidence type="ECO:0000313" key="2">
    <source>
        <dbReference type="EMBL" id="CCX33683.1"/>
    </source>
</evidence>
<dbReference type="OrthoDB" id="6133115at2759"/>
<dbReference type="Proteomes" id="UP000018144">
    <property type="component" value="Unassembled WGS sequence"/>
</dbReference>
<dbReference type="EMBL" id="HF936162">
    <property type="protein sequence ID" value="CCX33683.1"/>
    <property type="molecule type" value="Genomic_DNA"/>
</dbReference>
<sequence length="126" mass="14548">MEKIDLSHFENSNISHVRDKFQLKKEGDYISERLGKANTKRRQLLTYNENHHEKLVGRRPDDMRAERNDSDFDGKGKGNDRDLQSDSAEDVLGFGQKDYMSQTASRSWGTTASTVHEEGFTIIFHQ</sequence>
<organism evidence="2 3">
    <name type="scientific">Pyronema omphalodes (strain CBS 100304)</name>
    <name type="common">Pyronema confluens</name>
    <dbReference type="NCBI Taxonomy" id="1076935"/>
    <lineage>
        <taxon>Eukaryota</taxon>
        <taxon>Fungi</taxon>
        <taxon>Dikarya</taxon>
        <taxon>Ascomycota</taxon>
        <taxon>Pezizomycotina</taxon>
        <taxon>Pezizomycetes</taxon>
        <taxon>Pezizales</taxon>
        <taxon>Pyronemataceae</taxon>
        <taxon>Pyronema</taxon>
    </lineage>
</organism>
<dbReference type="AlphaFoldDB" id="U4LWF0"/>
<accession>U4LWF0</accession>
<gene>
    <name evidence="2" type="ORF">PCON_01621</name>
</gene>
<name>U4LWF0_PYROM</name>
<feature type="region of interest" description="Disordered" evidence="1">
    <location>
        <begin position="49"/>
        <end position="93"/>
    </location>
</feature>
<protein>
    <submittedName>
        <fullName evidence="2">Similar to Pc21g21910 [Penicillium chrysogenum Wisconsin 54-1255] acc. no. XP_002569162</fullName>
    </submittedName>
</protein>
<keyword evidence="3" id="KW-1185">Reference proteome</keyword>
<evidence type="ECO:0000256" key="1">
    <source>
        <dbReference type="SAM" id="MobiDB-lite"/>
    </source>
</evidence>
<evidence type="ECO:0000313" key="3">
    <source>
        <dbReference type="Proteomes" id="UP000018144"/>
    </source>
</evidence>